<dbReference type="PRINTS" id="PR00778">
    <property type="entry name" value="HTHARSR"/>
</dbReference>
<dbReference type="AlphaFoldDB" id="A0A146GB19"/>
<protein>
    <submittedName>
        <fullName evidence="2">DNA-binding transcriptional regulator, ArsR family</fullName>
    </submittedName>
</protein>
<reference evidence="3" key="1">
    <citation type="journal article" date="2017" name="Genome Announc.">
        <title>Draft Genome Sequence of Terrimicrobium sacchariphilum NM-5T, a Facultative Anaerobic Soil Bacterium of the Class Spartobacteria.</title>
        <authorList>
            <person name="Qiu Y.L."/>
            <person name="Tourlousse D.M."/>
            <person name="Matsuura N."/>
            <person name="Ohashi A."/>
            <person name="Sekiguchi Y."/>
        </authorList>
    </citation>
    <scope>NUCLEOTIDE SEQUENCE [LARGE SCALE GENOMIC DNA]</scope>
    <source>
        <strain evidence="3">NM-5</strain>
    </source>
</reference>
<sequence>MKQYEHPELDSVDIANVLQALADPCRLQIVRHLLESPEQEFACNEFPIEGAKATRSHHFQILRGAGIIRTRVDGTKCMTSLRREELDQRFPGLVAFLTQSAASPASV</sequence>
<dbReference type="InterPro" id="IPR001845">
    <property type="entry name" value="HTH_ArsR_DNA-bd_dom"/>
</dbReference>
<dbReference type="EMBL" id="BDCO01000002">
    <property type="protein sequence ID" value="GAT33987.1"/>
    <property type="molecule type" value="Genomic_DNA"/>
</dbReference>
<dbReference type="InterPro" id="IPR011991">
    <property type="entry name" value="ArsR-like_HTH"/>
</dbReference>
<dbReference type="SMART" id="SM00418">
    <property type="entry name" value="HTH_ARSR"/>
    <property type="match status" value="1"/>
</dbReference>
<feature type="domain" description="HTH arsR-type" evidence="1">
    <location>
        <begin position="6"/>
        <end position="101"/>
    </location>
</feature>
<dbReference type="CDD" id="cd00090">
    <property type="entry name" value="HTH_ARSR"/>
    <property type="match status" value="1"/>
</dbReference>
<evidence type="ECO:0000313" key="2">
    <source>
        <dbReference type="EMBL" id="GAT33987.1"/>
    </source>
</evidence>
<dbReference type="Proteomes" id="UP000076023">
    <property type="component" value="Unassembled WGS sequence"/>
</dbReference>
<keyword evidence="3" id="KW-1185">Reference proteome</keyword>
<comment type="caution">
    <text evidence="2">The sequence shown here is derived from an EMBL/GenBank/DDBJ whole genome shotgun (WGS) entry which is preliminary data.</text>
</comment>
<name>A0A146GB19_TERSA</name>
<accession>A0A146GB19</accession>
<dbReference type="STRING" id="690879.TSACC_22409"/>
<evidence type="ECO:0000259" key="1">
    <source>
        <dbReference type="PROSITE" id="PS50987"/>
    </source>
</evidence>
<dbReference type="InterPro" id="IPR036390">
    <property type="entry name" value="WH_DNA-bd_sf"/>
</dbReference>
<evidence type="ECO:0000313" key="3">
    <source>
        <dbReference type="Proteomes" id="UP000076023"/>
    </source>
</evidence>
<dbReference type="InParanoid" id="A0A146GB19"/>
<gene>
    <name evidence="2" type="ORF">TSACC_22409</name>
</gene>
<keyword evidence="2" id="KW-0238">DNA-binding</keyword>
<dbReference type="PROSITE" id="PS50987">
    <property type="entry name" value="HTH_ARSR_2"/>
    <property type="match status" value="1"/>
</dbReference>
<organism evidence="2 3">
    <name type="scientific">Terrimicrobium sacchariphilum</name>
    <dbReference type="NCBI Taxonomy" id="690879"/>
    <lineage>
        <taxon>Bacteria</taxon>
        <taxon>Pseudomonadati</taxon>
        <taxon>Verrucomicrobiota</taxon>
        <taxon>Terrimicrobiia</taxon>
        <taxon>Terrimicrobiales</taxon>
        <taxon>Terrimicrobiaceae</taxon>
        <taxon>Terrimicrobium</taxon>
    </lineage>
</organism>
<dbReference type="SUPFAM" id="SSF46785">
    <property type="entry name" value="Winged helix' DNA-binding domain"/>
    <property type="match status" value="1"/>
</dbReference>
<proteinExistence type="predicted"/>
<dbReference type="InterPro" id="IPR036388">
    <property type="entry name" value="WH-like_DNA-bd_sf"/>
</dbReference>
<dbReference type="GO" id="GO:0003677">
    <property type="term" value="F:DNA binding"/>
    <property type="evidence" value="ECO:0007669"/>
    <property type="project" value="UniProtKB-KW"/>
</dbReference>
<dbReference type="Gene3D" id="1.10.10.10">
    <property type="entry name" value="Winged helix-like DNA-binding domain superfamily/Winged helix DNA-binding domain"/>
    <property type="match status" value="1"/>
</dbReference>
<dbReference type="RefSeq" id="WP_075079664.1">
    <property type="nucleotide sequence ID" value="NZ_BDCO01000002.1"/>
</dbReference>
<dbReference type="GO" id="GO:0003700">
    <property type="term" value="F:DNA-binding transcription factor activity"/>
    <property type="evidence" value="ECO:0007669"/>
    <property type="project" value="InterPro"/>
</dbReference>
<dbReference type="OrthoDB" id="9798835at2"/>